<dbReference type="PROSITE" id="PS00041">
    <property type="entry name" value="HTH_ARAC_FAMILY_1"/>
    <property type="match status" value="1"/>
</dbReference>
<evidence type="ECO:0000313" key="5">
    <source>
        <dbReference type="EMBL" id="MBJ6370466.1"/>
    </source>
</evidence>
<protein>
    <submittedName>
        <fullName evidence="5">GlxA family transcriptional regulator</fullName>
    </submittedName>
</protein>
<keyword evidence="2" id="KW-0238">DNA-binding</keyword>
<dbReference type="GO" id="GO:0043565">
    <property type="term" value="F:sequence-specific DNA binding"/>
    <property type="evidence" value="ECO:0007669"/>
    <property type="project" value="InterPro"/>
</dbReference>
<proteinExistence type="predicted"/>
<evidence type="ECO:0000256" key="2">
    <source>
        <dbReference type="ARBA" id="ARBA00023125"/>
    </source>
</evidence>
<dbReference type="InterPro" id="IPR018060">
    <property type="entry name" value="HTH_AraC"/>
</dbReference>
<gene>
    <name evidence="5" type="ORF">JF290_02905</name>
</gene>
<keyword evidence="6" id="KW-1185">Reference proteome</keyword>
<dbReference type="EMBL" id="JAELVR010000002">
    <property type="protein sequence ID" value="MBJ6370466.1"/>
    <property type="molecule type" value="Genomic_DNA"/>
</dbReference>
<dbReference type="AlphaFoldDB" id="A0A8J7LZG0"/>
<comment type="caution">
    <text evidence="5">The sequence shown here is derived from an EMBL/GenBank/DDBJ whole genome shotgun (WGS) entry which is preliminary data.</text>
</comment>
<organism evidence="5 6">
    <name type="scientific">Sedimentitalea arenosa</name>
    <dbReference type="NCBI Taxonomy" id="2798803"/>
    <lineage>
        <taxon>Bacteria</taxon>
        <taxon>Pseudomonadati</taxon>
        <taxon>Pseudomonadota</taxon>
        <taxon>Alphaproteobacteria</taxon>
        <taxon>Rhodobacterales</taxon>
        <taxon>Paracoccaceae</taxon>
        <taxon>Sedimentitalea</taxon>
    </lineage>
</organism>
<dbReference type="SMART" id="SM00342">
    <property type="entry name" value="HTH_ARAC"/>
    <property type="match status" value="1"/>
</dbReference>
<sequence length="326" mass="34999">MESEKNILQPSTRPLHVAVLVLDDSNTLSFAAAVDPLRAANRMAGRKLFVWQFVTAGGTPARLTSGIDVPGTALRRLDRCDLLIVIAGFRLADHATPALRASLRRIAATGATLAGIDGGPWLLAEAGVLDGYRATTHWEDLESFASRFPAVTPLRDRFHIDRGRMTCGGAAPAIDMMMQLIARRCGAALAARVAGAFILDTISGSDRAQLRSGGSPAHSPLTARAHALMEQTLDEPLPLPELARRAGSSPRALQAQFRARLSTTPQAHYLALRLAEAHRRVTDTDQPVLDIALATGFSSDASFSRAFRAAFGQSARTLRKARTRPV</sequence>
<feature type="domain" description="HTH araC/xylS-type" evidence="4">
    <location>
        <begin position="223"/>
        <end position="321"/>
    </location>
</feature>
<keyword evidence="3" id="KW-0804">Transcription</keyword>
<dbReference type="Proteomes" id="UP000619079">
    <property type="component" value="Unassembled WGS sequence"/>
</dbReference>
<evidence type="ECO:0000259" key="4">
    <source>
        <dbReference type="PROSITE" id="PS01124"/>
    </source>
</evidence>
<name>A0A8J7LZG0_9RHOB</name>
<dbReference type="PANTHER" id="PTHR43130:SF3">
    <property type="entry name" value="HTH-TYPE TRANSCRIPTIONAL REGULATOR RV1931C"/>
    <property type="match status" value="1"/>
</dbReference>
<dbReference type="InterPro" id="IPR018062">
    <property type="entry name" value="HTH_AraC-typ_CS"/>
</dbReference>
<reference evidence="5" key="1">
    <citation type="submission" date="2020-12" db="EMBL/GenBank/DDBJ databases">
        <title>Sedimentitalea sp. nov., isolated from sand in Incheon.</title>
        <authorList>
            <person name="Kim W."/>
        </authorList>
    </citation>
    <scope>NUCLEOTIDE SEQUENCE</scope>
    <source>
        <strain evidence="5">CAU 1593</strain>
    </source>
</reference>
<dbReference type="Gene3D" id="3.40.50.880">
    <property type="match status" value="1"/>
</dbReference>
<dbReference type="SUPFAM" id="SSF52317">
    <property type="entry name" value="Class I glutamine amidotransferase-like"/>
    <property type="match status" value="1"/>
</dbReference>
<dbReference type="Gene3D" id="1.10.10.60">
    <property type="entry name" value="Homeodomain-like"/>
    <property type="match status" value="2"/>
</dbReference>
<accession>A0A8J7LZG0</accession>
<dbReference type="PROSITE" id="PS01124">
    <property type="entry name" value="HTH_ARAC_FAMILY_2"/>
    <property type="match status" value="1"/>
</dbReference>
<dbReference type="InterPro" id="IPR002818">
    <property type="entry name" value="DJ-1/PfpI"/>
</dbReference>
<dbReference type="CDD" id="cd03136">
    <property type="entry name" value="GATase1_AraC_ArgR_like"/>
    <property type="match status" value="1"/>
</dbReference>
<evidence type="ECO:0000313" key="6">
    <source>
        <dbReference type="Proteomes" id="UP000619079"/>
    </source>
</evidence>
<dbReference type="Pfam" id="PF12833">
    <property type="entry name" value="HTH_18"/>
    <property type="match status" value="1"/>
</dbReference>
<dbReference type="Pfam" id="PF01965">
    <property type="entry name" value="DJ-1_PfpI"/>
    <property type="match status" value="1"/>
</dbReference>
<evidence type="ECO:0000256" key="3">
    <source>
        <dbReference type="ARBA" id="ARBA00023163"/>
    </source>
</evidence>
<keyword evidence="1" id="KW-0805">Transcription regulation</keyword>
<dbReference type="SUPFAM" id="SSF46689">
    <property type="entry name" value="Homeodomain-like"/>
    <property type="match status" value="2"/>
</dbReference>
<dbReference type="InterPro" id="IPR029062">
    <property type="entry name" value="Class_I_gatase-like"/>
</dbReference>
<dbReference type="RefSeq" id="WP_199023254.1">
    <property type="nucleotide sequence ID" value="NZ_JAELVR010000002.1"/>
</dbReference>
<evidence type="ECO:0000256" key="1">
    <source>
        <dbReference type="ARBA" id="ARBA00023015"/>
    </source>
</evidence>
<dbReference type="GO" id="GO:0003700">
    <property type="term" value="F:DNA-binding transcription factor activity"/>
    <property type="evidence" value="ECO:0007669"/>
    <property type="project" value="InterPro"/>
</dbReference>
<dbReference type="InterPro" id="IPR009057">
    <property type="entry name" value="Homeodomain-like_sf"/>
</dbReference>
<dbReference type="PANTHER" id="PTHR43130">
    <property type="entry name" value="ARAC-FAMILY TRANSCRIPTIONAL REGULATOR"/>
    <property type="match status" value="1"/>
</dbReference>
<dbReference type="InterPro" id="IPR052158">
    <property type="entry name" value="INH-QAR"/>
</dbReference>